<name>A0A922L9J2_DERFA</name>
<dbReference type="AlphaFoldDB" id="A0A922L9J2"/>
<dbReference type="Proteomes" id="UP000790347">
    <property type="component" value="Unassembled WGS sequence"/>
</dbReference>
<dbReference type="EMBL" id="ASGP02000003">
    <property type="protein sequence ID" value="KAH9518157.1"/>
    <property type="molecule type" value="Genomic_DNA"/>
</dbReference>
<protein>
    <submittedName>
        <fullName evidence="1">Uncharacterized protein</fullName>
    </submittedName>
</protein>
<organism evidence="1 2">
    <name type="scientific">Dermatophagoides farinae</name>
    <name type="common">American house dust mite</name>
    <dbReference type="NCBI Taxonomy" id="6954"/>
    <lineage>
        <taxon>Eukaryota</taxon>
        <taxon>Metazoa</taxon>
        <taxon>Ecdysozoa</taxon>
        <taxon>Arthropoda</taxon>
        <taxon>Chelicerata</taxon>
        <taxon>Arachnida</taxon>
        <taxon>Acari</taxon>
        <taxon>Acariformes</taxon>
        <taxon>Sarcoptiformes</taxon>
        <taxon>Astigmata</taxon>
        <taxon>Psoroptidia</taxon>
        <taxon>Analgoidea</taxon>
        <taxon>Pyroglyphidae</taxon>
        <taxon>Dermatophagoidinae</taxon>
        <taxon>Dermatophagoides</taxon>
    </lineage>
</organism>
<reference evidence="1" key="2">
    <citation type="journal article" date="2022" name="Res Sq">
        <title>Comparative Genomics Reveals Insights into the Divergent Evolution of Astigmatic Mites and Household Pest Adaptations.</title>
        <authorList>
            <person name="Xiong Q."/>
            <person name="Wan A.T.-Y."/>
            <person name="Liu X.-Y."/>
            <person name="Fung C.S.-H."/>
            <person name="Xiao X."/>
            <person name="Malainual N."/>
            <person name="Hou J."/>
            <person name="Wang L."/>
            <person name="Wang M."/>
            <person name="Yang K."/>
            <person name="Cui Y."/>
            <person name="Leung E."/>
            <person name="Nong W."/>
            <person name="Shin S.-K."/>
            <person name="Au S."/>
            <person name="Jeong K.Y."/>
            <person name="Chew F.T."/>
            <person name="Hui J."/>
            <person name="Leung T.F."/>
            <person name="Tungtrongchitr A."/>
            <person name="Zhong N."/>
            <person name="Liu Z."/>
            <person name="Tsui S."/>
        </authorList>
    </citation>
    <scope>NUCLEOTIDE SEQUENCE</scope>
    <source>
        <strain evidence="1">Derf</strain>
        <tissue evidence="1">Whole organism</tissue>
    </source>
</reference>
<reference evidence="1" key="1">
    <citation type="submission" date="2013-05" db="EMBL/GenBank/DDBJ databases">
        <authorList>
            <person name="Yim A.K.Y."/>
            <person name="Chan T.F."/>
            <person name="Ji K.M."/>
            <person name="Liu X.Y."/>
            <person name="Zhou J.W."/>
            <person name="Li R.Q."/>
            <person name="Yang K.Y."/>
            <person name="Li J."/>
            <person name="Li M."/>
            <person name="Law P.T.W."/>
            <person name="Wu Y.L."/>
            <person name="Cai Z.L."/>
            <person name="Qin H."/>
            <person name="Bao Y."/>
            <person name="Leung R.K.K."/>
            <person name="Ng P.K.S."/>
            <person name="Zou J."/>
            <person name="Zhong X.J."/>
            <person name="Ran P.X."/>
            <person name="Zhong N.S."/>
            <person name="Liu Z.G."/>
            <person name="Tsui S.K.W."/>
        </authorList>
    </citation>
    <scope>NUCLEOTIDE SEQUENCE</scope>
    <source>
        <strain evidence="1">Derf</strain>
        <tissue evidence="1">Whole organism</tissue>
    </source>
</reference>
<proteinExistence type="predicted"/>
<evidence type="ECO:0000313" key="1">
    <source>
        <dbReference type="EMBL" id="KAH9518157.1"/>
    </source>
</evidence>
<sequence>MGGKGNERGSKLLQQSVSDTIDDFDISKKQSIFLTSDGHQPANMRTNATCSAIDLNNQLDNPNDVQHHQLKQAGSIITQQPDHRHHPEQRINRMDRCCLYPIILSTTTTITITTLLRTKTKISLTTTTTTTTT</sequence>
<gene>
    <name evidence="1" type="ORF">DERF_008754</name>
</gene>
<keyword evidence="2" id="KW-1185">Reference proteome</keyword>
<evidence type="ECO:0000313" key="2">
    <source>
        <dbReference type="Proteomes" id="UP000790347"/>
    </source>
</evidence>
<accession>A0A922L9J2</accession>
<comment type="caution">
    <text evidence="1">The sequence shown here is derived from an EMBL/GenBank/DDBJ whole genome shotgun (WGS) entry which is preliminary data.</text>
</comment>